<dbReference type="AlphaFoldDB" id="A0A815D4A6"/>
<comment type="caution">
    <text evidence="2">The sequence shown here is derived from an EMBL/GenBank/DDBJ whole genome shotgun (WGS) entry which is preliminary data.</text>
</comment>
<dbReference type="Proteomes" id="UP000663870">
    <property type="component" value="Unassembled WGS sequence"/>
</dbReference>
<evidence type="ECO:0000313" key="1">
    <source>
        <dbReference type="EMBL" id="CAF1090674.1"/>
    </source>
</evidence>
<evidence type="ECO:0000313" key="2">
    <source>
        <dbReference type="EMBL" id="CAF1291328.1"/>
    </source>
</evidence>
<dbReference type="EMBL" id="CAJNOL010001118">
    <property type="protein sequence ID" value="CAF1291328.1"/>
    <property type="molecule type" value="Genomic_DNA"/>
</dbReference>
<protein>
    <submittedName>
        <fullName evidence="2">Uncharacterized protein</fullName>
    </submittedName>
</protein>
<evidence type="ECO:0000313" key="3">
    <source>
        <dbReference type="Proteomes" id="UP000663870"/>
    </source>
</evidence>
<keyword evidence="3" id="KW-1185">Reference proteome</keyword>
<organism evidence="2 3">
    <name type="scientific">Rotaria sordida</name>
    <dbReference type="NCBI Taxonomy" id="392033"/>
    <lineage>
        <taxon>Eukaryota</taxon>
        <taxon>Metazoa</taxon>
        <taxon>Spiralia</taxon>
        <taxon>Gnathifera</taxon>
        <taxon>Rotifera</taxon>
        <taxon>Eurotatoria</taxon>
        <taxon>Bdelloidea</taxon>
        <taxon>Philodinida</taxon>
        <taxon>Philodinidae</taxon>
        <taxon>Rotaria</taxon>
    </lineage>
</organism>
<accession>A0A815D4A6</accession>
<proteinExistence type="predicted"/>
<reference evidence="2" key="1">
    <citation type="submission" date="2021-02" db="EMBL/GenBank/DDBJ databases">
        <authorList>
            <person name="Nowell W R."/>
        </authorList>
    </citation>
    <scope>NUCLEOTIDE SEQUENCE</scope>
</reference>
<name>A0A815D4A6_9BILA</name>
<sequence length="73" mass="7833">MLFSLSTPSSKLTSAFDVFESFFSDQQQNSQSSFSTAQSLPPTFVFGASSRSQSPVAFSQQVPLFGFSSSDSS</sequence>
<dbReference type="Proteomes" id="UP000663854">
    <property type="component" value="Unassembled WGS sequence"/>
</dbReference>
<dbReference type="EMBL" id="CAJNOH010000624">
    <property type="protein sequence ID" value="CAF1090674.1"/>
    <property type="molecule type" value="Genomic_DNA"/>
</dbReference>
<gene>
    <name evidence="2" type="ORF">JXQ802_LOCUS29013</name>
    <name evidence="1" type="ORF">PYM288_LOCUS19156</name>
</gene>